<sequence length="56" mass="6557">MNDDMIVNRKLIKDIERSNDLDNNKVESKTNDFAAAFPKWDLMPPAVVVKRVRRKI</sequence>
<dbReference type="AlphaFoldDB" id="A0A645C2D2"/>
<reference evidence="1" key="1">
    <citation type="submission" date="2019-08" db="EMBL/GenBank/DDBJ databases">
        <authorList>
            <person name="Kucharzyk K."/>
            <person name="Murdoch R.W."/>
            <person name="Higgins S."/>
            <person name="Loffler F."/>
        </authorList>
    </citation>
    <scope>NUCLEOTIDE SEQUENCE</scope>
</reference>
<gene>
    <name evidence="1" type="ORF">SDC9_115065</name>
</gene>
<name>A0A645C2D2_9ZZZZ</name>
<dbReference type="EMBL" id="VSSQ01022082">
    <property type="protein sequence ID" value="MPM68134.1"/>
    <property type="molecule type" value="Genomic_DNA"/>
</dbReference>
<protein>
    <submittedName>
        <fullName evidence="1">Uncharacterized protein</fullName>
    </submittedName>
</protein>
<accession>A0A645C2D2</accession>
<evidence type="ECO:0000313" key="1">
    <source>
        <dbReference type="EMBL" id="MPM68134.1"/>
    </source>
</evidence>
<proteinExistence type="predicted"/>
<organism evidence="1">
    <name type="scientific">bioreactor metagenome</name>
    <dbReference type="NCBI Taxonomy" id="1076179"/>
    <lineage>
        <taxon>unclassified sequences</taxon>
        <taxon>metagenomes</taxon>
        <taxon>ecological metagenomes</taxon>
    </lineage>
</organism>
<comment type="caution">
    <text evidence="1">The sequence shown here is derived from an EMBL/GenBank/DDBJ whole genome shotgun (WGS) entry which is preliminary data.</text>
</comment>